<dbReference type="EMBL" id="CAUYUE010000001">
    <property type="protein sequence ID" value="CAK0734925.1"/>
    <property type="molecule type" value="Genomic_DNA"/>
</dbReference>
<evidence type="ECO:0008006" key="5">
    <source>
        <dbReference type="Google" id="ProtNLM"/>
    </source>
</evidence>
<feature type="region of interest" description="Disordered" evidence="1">
    <location>
        <begin position="1"/>
        <end position="40"/>
    </location>
</feature>
<keyword evidence="2" id="KW-1133">Transmembrane helix</keyword>
<evidence type="ECO:0000313" key="3">
    <source>
        <dbReference type="EMBL" id="CAK0734925.1"/>
    </source>
</evidence>
<accession>A0AAV1HRK3</accession>
<name>A0AAV1HRK3_9CHLO</name>
<feature type="compositionally biased region" description="Basic and acidic residues" evidence="1">
    <location>
        <begin position="24"/>
        <end position="40"/>
    </location>
</feature>
<protein>
    <recommendedName>
        <fullName evidence="5">Type II secretion system protein GspF domain-containing protein</fullName>
    </recommendedName>
</protein>
<gene>
    <name evidence="3" type="ORF">CVIRNUC_000503</name>
</gene>
<keyword evidence="2" id="KW-0812">Transmembrane</keyword>
<feature type="compositionally biased region" description="Basic residues" evidence="1">
    <location>
        <begin position="10"/>
        <end position="23"/>
    </location>
</feature>
<feature type="transmembrane region" description="Helical" evidence="2">
    <location>
        <begin position="162"/>
        <end position="186"/>
    </location>
</feature>
<dbReference type="AlphaFoldDB" id="A0AAV1HRK3"/>
<organism evidence="3 4">
    <name type="scientific">Coccomyxa viridis</name>
    <dbReference type="NCBI Taxonomy" id="1274662"/>
    <lineage>
        <taxon>Eukaryota</taxon>
        <taxon>Viridiplantae</taxon>
        <taxon>Chlorophyta</taxon>
        <taxon>core chlorophytes</taxon>
        <taxon>Trebouxiophyceae</taxon>
        <taxon>Trebouxiophyceae incertae sedis</taxon>
        <taxon>Coccomyxaceae</taxon>
        <taxon>Coccomyxa</taxon>
    </lineage>
</organism>
<keyword evidence="2" id="KW-0472">Membrane</keyword>
<keyword evidence="4" id="KW-1185">Reference proteome</keyword>
<comment type="caution">
    <text evidence="3">The sequence shown here is derived from an EMBL/GenBank/DDBJ whole genome shotgun (WGS) entry which is preliminary data.</text>
</comment>
<reference evidence="3 4" key="1">
    <citation type="submission" date="2023-10" db="EMBL/GenBank/DDBJ databases">
        <authorList>
            <person name="Maclean D."/>
            <person name="Macfadyen A."/>
        </authorList>
    </citation>
    <scope>NUCLEOTIDE SEQUENCE [LARGE SCALE GENOMIC DNA]</scope>
</reference>
<proteinExistence type="predicted"/>
<dbReference type="Proteomes" id="UP001314263">
    <property type="component" value="Unassembled WGS sequence"/>
</dbReference>
<sequence length="191" mass="20644">MVEDESKTMKLFHKLAHPGHHHKDAPEKEEVRKEEASLTEQTDHIHAHAPHPVVESYVGSGLHGGIREFLQSVSEEETIGVISNLVRAQAIVGTGAAIMEGLHVLGDDKGMEVVAKLVAAQATVFAKASLDPISRQAAREAAMEAVTGSYDAVARKMTESRLVLIAGGIFSFLVFAPLVLSLWRFALFGLE</sequence>
<evidence type="ECO:0000313" key="4">
    <source>
        <dbReference type="Proteomes" id="UP001314263"/>
    </source>
</evidence>
<evidence type="ECO:0000256" key="1">
    <source>
        <dbReference type="SAM" id="MobiDB-lite"/>
    </source>
</evidence>
<evidence type="ECO:0000256" key="2">
    <source>
        <dbReference type="SAM" id="Phobius"/>
    </source>
</evidence>